<dbReference type="PANTHER" id="PTHR30472">
    <property type="entry name" value="FERRIC ENTEROBACTIN TRANSPORT SYSTEM PERMEASE PROTEIN"/>
    <property type="match status" value="1"/>
</dbReference>
<keyword evidence="7 8" id="KW-0472">Membrane</keyword>
<keyword evidence="4" id="KW-1003">Cell membrane</keyword>
<evidence type="ECO:0000256" key="4">
    <source>
        <dbReference type="ARBA" id="ARBA00022475"/>
    </source>
</evidence>
<dbReference type="Gene3D" id="1.10.3470.10">
    <property type="entry name" value="ABC transporter involved in vitamin B12 uptake, BtuC"/>
    <property type="match status" value="1"/>
</dbReference>
<dbReference type="PROSITE" id="PS51318">
    <property type="entry name" value="TAT"/>
    <property type="match status" value="1"/>
</dbReference>
<sequence>MSMTVSVRSRRRWILGILALPALAAVSAYGMGSGAVAVALPDIWQVLLGRGDEIDTSIVMNLRLPRVLLGLLVGACLAASGALLQGVMRNPLADPGIIGVSAGGGLAAVIALVLLPQFVYLLPAFAFAGALLAALIIYTLAWDRGSSPVKIVLAGIAVNALLGAVMNGIMVLHSDRVQSVIPWLSGALSGRSWQHLLFLLPYAVVGLMLTPLAARSANLLQLGDQTAQALGQRVERHRFLILGLASLLAGAAVSVAGLVGFVGLLVPHAMRLLIGEDYRYLLPFSIAGGAMLMVLGDTVARSWFDPIELPAGILMACIGAPVFLLLLKKRKLIR</sequence>
<keyword evidence="10" id="KW-1185">Reference proteome</keyword>
<dbReference type="InterPro" id="IPR037294">
    <property type="entry name" value="ABC_BtuC-like"/>
</dbReference>
<evidence type="ECO:0000256" key="6">
    <source>
        <dbReference type="ARBA" id="ARBA00022989"/>
    </source>
</evidence>
<feature type="transmembrane region" description="Helical" evidence="8">
    <location>
        <begin position="193"/>
        <end position="214"/>
    </location>
</feature>
<dbReference type="PANTHER" id="PTHR30472:SF68">
    <property type="entry name" value="FERRICHROME TRANSPORT SYSTEM PERMEASE PROTEIN FHUB"/>
    <property type="match status" value="1"/>
</dbReference>
<comment type="caution">
    <text evidence="9">The sequence shown here is derived from an EMBL/GenBank/DDBJ whole genome shotgun (WGS) entry which is preliminary data.</text>
</comment>
<feature type="transmembrane region" description="Helical" evidence="8">
    <location>
        <begin position="307"/>
        <end position="327"/>
    </location>
</feature>
<organism evidence="9 10">
    <name type="scientific">Paenibacillus sabuli</name>
    <dbReference type="NCBI Taxonomy" id="2772509"/>
    <lineage>
        <taxon>Bacteria</taxon>
        <taxon>Bacillati</taxon>
        <taxon>Bacillota</taxon>
        <taxon>Bacilli</taxon>
        <taxon>Bacillales</taxon>
        <taxon>Paenibacillaceae</taxon>
        <taxon>Paenibacillus</taxon>
    </lineage>
</organism>
<dbReference type="InterPro" id="IPR000522">
    <property type="entry name" value="ABC_transptr_permease_BtuC"/>
</dbReference>
<keyword evidence="5 8" id="KW-0812">Transmembrane</keyword>
<dbReference type="RefSeq" id="WP_190916299.1">
    <property type="nucleotide sequence ID" value="NZ_JACXIZ010000013.1"/>
</dbReference>
<dbReference type="GO" id="GO:0033214">
    <property type="term" value="P:siderophore-iron import into cell"/>
    <property type="evidence" value="ECO:0007669"/>
    <property type="project" value="TreeGrafter"/>
</dbReference>
<keyword evidence="6 8" id="KW-1133">Transmembrane helix</keyword>
<evidence type="ECO:0000313" key="9">
    <source>
        <dbReference type="EMBL" id="MBD2845072.1"/>
    </source>
</evidence>
<name>A0A927GRV4_9BACL</name>
<feature type="transmembrane region" description="Helical" evidence="8">
    <location>
        <begin position="152"/>
        <end position="173"/>
    </location>
</feature>
<proteinExistence type="inferred from homology"/>
<evidence type="ECO:0000256" key="2">
    <source>
        <dbReference type="ARBA" id="ARBA00007935"/>
    </source>
</evidence>
<feature type="transmembrane region" description="Helical" evidence="8">
    <location>
        <begin position="239"/>
        <end position="266"/>
    </location>
</feature>
<feature type="transmembrane region" description="Helical" evidence="8">
    <location>
        <begin position="120"/>
        <end position="140"/>
    </location>
</feature>
<dbReference type="Proteomes" id="UP000621560">
    <property type="component" value="Unassembled WGS sequence"/>
</dbReference>
<gene>
    <name evidence="9" type="ORF">IDH44_07705</name>
</gene>
<evidence type="ECO:0000313" key="10">
    <source>
        <dbReference type="Proteomes" id="UP000621560"/>
    </source>
</evidence>
<dbReference type="GO" id="GO:0022857">
    <property type="term" value="F:transmembrane transporter activity"/>
    <property type="evidence" value="ECO:0007669"/>
    <property type="project" value="InterPro"/>
</dbReference>
<dbReference type="FunFam" id="1.10.3470.10:FF:000001">
    <property type="entry name" value="Vitamin B12 ABC transporter permease BtuC"/>
    <property type="match status" value="1"/>
</dbReference>
<evidence type="ECO:0000256" key="5">
    <source>
        <dbReference type="ARBA" id="ARBA00022692"/>
    </source>
</evidence>
<reference evidence="9" key="1">
    <citation type="submission" date="2020-09" db="EMBL/GenBank/DDBJ databases">
        <title>A novel bacterium of genus Paenibacillus, isolated from South China Sea.</title>
        <authorList>
            <person name="Huang H."/>
            <person name="Mo K."/>
            <person name="Hu Y."/>
        </authorList>
    </citation>
    <scope>NUCLEOTIDE SEQUENCE</scope>
    <source>
        <strain evidence="9">IB182496</strain>
    </source>
</reference>
<evidence type="ECO:0000256" key="3">
    <source>
        <dbReference type="ARBA" id="ARBA00022448"/>
    </source>
</evidence>
<comment type="subcellular location">
    <subcellularLocation>
        <location evidence="1">Cell membrane</location>
        <topology evidence="1">Multi-pass membrane protein</topology>
    </subcellularLocation>
</comment>
<dbReference type="InterPro" id="IPR006311">
    <property type="entry name" value="TAT_signal"/>
</dbReference>
<evidence type="ECO:0000256" key="7">
    <source>
        <dbReference type="ARBA" id="ARBA00023136"/>
    </source>
</evidence>
<accession>A0A927GRV4</accession>
<dbReference type="SUPFAM" id="SSF81345">
    <property type="entry name" value="ABC transporter involved in vitamin B12 uptake, BtuC"/>
    <property type="match status" value="1"/>
</dbReference>
<evidence type="ECO:0000256" key="1">
    <source>
        <dbReference type="ARBA" id="ARBA00004651"/>
    </source>
</evidence>
<feature type="transmembrane region" description="Helical" evidence="8">
    <location>
        <begin position="67"/>
        <end position="84"/>
    </location>
</feature>
<dbReference type="CDD" id="cd06550">
    <property type="entry name" value="TM_ABC_iron-siderophores_like"/>
    <property type="match status" value="1"/>
</dbReference>
<comment type="similarity">
    <text evidence="2">Belongs to the binding-protein-dependent transport system permease family. FecCD subfamily.</text>
</comment>
<dbReference type="AlphaFoldDB" id="A0A927GRV4"/>
<feature type="transmembrane region" description="Helical" evidence="8">
    <location>
        <begin position="96"/>
        <end position="114"/>
    </location>
</feature>
<evidence type="ECO:0000256" key="8">
    <source>
        <dbReference type="SAM" id="Phobius"/>
    </source>
</evidence>
<protein>
    <submittedName>
        <fullName evidence="9">Iron ABC transporter permease</fullName>
    </submittedName>
</protein>
<dbReference type="GO" id="GO:0005886">
    <property type="term" value="C:plasma membrane"/>
    <property type="evidence" value="ECO:0007669"/>
    <property type="project" value="UniProtKB-SubCell"/>
</dbReference>
<dbReference type="Pfam" id="PF01032">
    <property type="entry name" value="FecCD"/>
    <property type="match status" value="1"/>
</dbReference>
<keyword evidence="3" id="KW-0813">Transport</keyword>
<dbReference type="EMBL" id="JACXIZ010000013">
    <property type="protein sequence ID" value="MBD2845072.1"/>
    <property type="molecule type" value="Genomic_DNA"/>
</dbReference>